<dbReference type="KEGG" id="pdu:PDUR_24090"/>
<dbReference type="eggNOG" id="ENOG5033B66">
    <property type="taxonomic scope" value="Bacteria"/>
</dbReference>
<proteinExistence type="predicted"/>
<name>A0A089HRH2_PAEDU</name>
<gene>
    <name evidence="1" type="ORF">PDUR_24090</name>
</gene>
<organism evidence="1 2">
    <name type="scientific">Paenibacillus durus</name>
    <name type="common">Paenibacillus azotofixans</name>
    <dbReference type="NCBI Taxonomy" id="44251"/>
    <lineage>
        <taxon>Bacteria</taxon>
        <taxon>Bacillati</taxon>
        <taxon>Bacillota</taxon>
        <taxon>Bacilli</taxon>
        <taxon>Bacillales</taxon>
        <taxon>Paenibacillaceae</taxon>
        <taxon>Paenibacillus</taxon>
    </lineage>
</organism>
<dbReference type="STRING" id="44251.PDUR_24090"/>
<reference evidence="1 2" key="1">
    <citation type="submission" date="2014-08" db="EMBL/GenBank/DDBJ databases">
        <title>Comparative genomics of the Paenibacillus odorifer group.</title>
        <authorList>
            <person name="den Bakker H.C."/>
            <person name="Tsai Y.-C."/>
            <person name="Martin N."/>
            <person name="Korlach J."/>
            <person name="Wiedmann M."/>
        </authorList>
    </citation>
    <scope>NUCLEOTIDE SEQUENCE [LARGE SCALE GENOMIC DNA]</scope>
    <source>
        <strain evidence="1 2">DSM 1735</strain>
    </source>
</reference>
<dbReference type="RefSeq" id="WP_042208370.1">
    <property type="nucleotide sequence ID" value="NZ_CP009288.1"/>
</dbReference>
<dbReference type="Proteomes" id="UP000029409">
    <property type="component" value="Chromosome"/>
</dbReference>
<evidence type="ECO:0008006" key="3">
    <source>
        <dbReference type="Google" id="ProtNLM"/>
    </source>
</evidence>
<protein>
    <recommendedName>
        <fullName evidence="3">DUF2577 domain-containing protein</fullName>
    </recommendedName>
</protein>
<evidence type="ECO:0000313" key="2">
    <source>
        <dbReference type="Proteomes" id="UP000029409"/>
    </source>
</evidence>
<sequence length="98" mass="10535">MLDIIKKASLGAVDSSNPVAFFYGTVITGAPLQIQIDQKFILPGNALVLPESVMESKIPLDGGEVVLRRGLEAGDRVLLLRMQGGQSYVVLDRLVKSP</sequence>
<dbReference type="EMBL" id="CP009288">
    <property type="protein sequence ID" value="AIQ14621.1"/>
    <property type="molecule type" value="Genomic_DNA"/>
</dbReference>
<dbReference type="OrthoDB" id="95576at2"/>
<keyword evidence="2" id="KW-1185">Reference proteome</keyword>
<dbReference type="AlphaFoldDB" id="A0A089HRH2"/>
<dbReference type="Pfam" id="PF10844">
    <property type="entry name" value="DUF2577"/>
    <property type="match status" value="2"/>
</dbReference>
<dbReference type="InterPro" id="IPR022555">
    <property type="entry name" value="DUF2577"/>
</dbReference>
<accession>A0A089HRH2</accession>
<evidence type="ECO:0000313" key="1">
    <source>
        <dbReference type="EMBL" id="AIQ14621.1"/>
    </source>
</evidence>